<evidence type="ECO:0008006" key="3">
    <source>
        <dbReference type="Google" id="ProtNLM"/>
    </source>
</evidence>
<accession>A0A968GD14</accession>
<evidence type="ECO:0000313" key="1">
    <source>
        <dbReference type="EMBL" id="NIZ47549.1"/>
    </source>
</evidence>
<dbReference type="Proteomes" id="UP000752013">
    <property type="component" value="Unassembled WGS sequence"/>
</dbReference>
<evidence type="ECO:0000313" key="2">
    <source>
        <dbReference type="Proteomes" id="UP000752013"/>
    </source>
</evidence>
<comment type="caution">
    <text evidence="1">The sequence shown here is derived from an EMBL/GenBank/DDBJ whole genome shotgun (WGS) entry which is preliminary data.</text>
</comment>
<dbReference type="RefSeq" id="WP_167704003.1">
    <property type="nucleotide sequence ID" value="NZ_CP118168.1"/>
</dbReference>
<keyword evidence="2" id="KW-1185">Reference proteome</keyword>
<sequence length="294" mass="34680">MKKILALVLVLILVIGVLYWLGLPSLTIENNAIGVIHTKTSGYELITEKHRNKWDIRKILPHNYTVLSIPNHYYIAPISVTTELRQSSVLLELLNIEIPSKEFFQFSIHGEVNFRLKHDKIIPFLEKNLFQPHSIDIFYNEEGQRINAFLVQNFTNLQVDAVQYLYQHKLLDLLKAEFPHLEFQHVKITSFKLPDIDLYRMTQQRIQEQSDYQQKQNYDLTNLQQELFLEQERDNIKFRHTLEKLEEIGKVLTTYPILLAYLALEKNHPIDDPFVAPFIELHATLDSENNKEME</sequence>
<reference evidence="1" key="1">
    <citation type="submission" date="2020-03" db="EMBL/GenBank/DDBJ databases">
        <title>Spirochaetal bacteria isolated from arthropods constitute a novel genus Entomospira genus novum within the order Spirochaetales.</title>
        <authorList>
            <person name="Grana-Miraglia L."/>
            <person name="Sikutova S."/>
            <person name="Fingerle V."/>
            <person name="Sing A."/>
            <person name="Castillo-Ramirez S."/>
            <person name="Margos G."/>
            <person name="Rudolf I."/>
        </authorList>
    </citation>
    <scope>NUCLEOTIDE SEQUENCE</scope>
    <source>
        <strain evidence="1">BR208</strain>
    </source>
</reference>
<dbReference type="EMBL" id="JAATLK010000001">
    <property type="protein sequence ID" value="NIZ47549.1"/>
    <property type="molecule type" value="Genomic_DNA"/>
</dbReference>
<proteinExistence type="predicted"/>
<name>A0A968GD14_9SPIO</name>
<dbReference type="AlphaFoldDB" id="A0A968GD14"/>
<organism evidence="1 2">
    <name type="scientific">Entomospira nematocerorum</name>
    <dbReference type="NCBI Taxonomy" id="2719987"/>
    <lineage>
        <taxon>Bacteria</taxon>
        <taxon>Pseudomonadati</taxon>
        <taxon>Spirochaetota</taxon>
        <taxon>Spirochaetia</taxon>
        <taxon>Spirochaetales</taxon>
        <taxon>Spirochaetaceae</taxon>
        <taxon>Entomospira</taxon>
    </lineage>
</organism>
<protein>
    <recommendedName>
        <fullName evidence="3">Band 7 domain-containing protein</fullName>
    </recommendedName>
</protein>
<gene>
    <name evidence="1" type="ORF">HCT46_06460</name>
</gene>